<dbReference type="InterPro" id="IPR058240">
    <property type="entry name" value="rSAM_sf"/>
</dbReference>
<dbReference type="InterPro" id="IPR001989">
    <property type="entry name" value="Radical_activat_CS"/>
</dbReference>
<comment type="catalytic activity">
    <reaction evidence="9">
        <text>glycyl-[formate C-acetyltransferase] + reduced [flavodoxin] + S-adenosyl-L-methionine = glycin-2-yl radical-[formate C-acetyltransferase] + semiquinone [flavodoxin] + 5'-deoxyadenosine + L-methionine + H(+)</text>
        <dbReference type="Rhea" id="RHEA:19225"/>
        <dbReference type="Rhea" id="RHEA-COMP:10622"/>
        <dbReference type="Rhea" id="RHEA-COMP:12190"/>
        <dbReference type="Rhea" id="RHEA-COMP:12191"/>
        <dbReference type="Rhea" id="RHEA-COMP:14480"/>
        <dbReference type="ChEBI" id="CHEBI:15378"/>
        <dbReference type="ChEBI" id="CHEBI:17319"/>
        <dbReference type="ChEBI" id="CHEBI:29947"/>
        <dbReference type="ChEBI" id="CHEBI:32722"/>
        <dbReference type="ChEBI" id="CHEBI:57618"/>
        <dbReference type="ChEBI" id="CHEBI:57844"/>
        <dbReference type="ChEBI" id="CHEBI:59789"/>
        <dbReference type="ChEBI" id="CHEBI:140311"/>
        <dbReference type="EC" id="1.97.1.4"/>
    </reaction>
</comment>
<evidence type="ECO:0000256" key="6">
    <source>
        <dbReference type="ARBA" id="ARBA00023002"/>
    </source>
</evidence>
<dbReference type="AlphaFoldDB" id="A0A1M6TTC1"/>
<dbReference type="RefSeq" id="WP_073206773.1">
    <property type="nucleotide sequence ID" value="NZ_FRBD01000007.1"/>
</dbReference>
<dbReference type="EMBL" id="FRBD01000007">
    <property type="protein sequence ID" value="SHK60153.1"/>
    <property type="molecule type" value="Genomic_DNA"/>
</dbReference>
<keyword evidence="4 9" id="KW-0949">S-adenosyl-L-methionine</keyword>
<evidence type="ECO:0000256" key="3">
    <source>
        <dbReference type="ARBA" id="ARBA00022485"/>
    </source>
</evidence>
<dbReference type="PIRSF" id="PIRSF000371">
    <property type="entry name" value="PFL_act_enz"/>
    <property type="match status" value="1"/>
</dbReference>
<evidence type="ECO:0000313" key="11">
    <source>
        <dbReference type="EMBL" id="SHK60153.1"/>
    </source>
</evidence>
<dbReference type="GO" id="GO:0005737">
    <property type="term" value="C:cytoplasm"/>
    <property type="evidence" value="ECO:0007669"/>
    <property type="project" value="UniProtKB-SubCell"/>
</dbReference>
<evidence type="ECO:0000256" key="9">
    <source>
        <dbReference type="RuleBase" id="RU362053"/>
    </source>
</evidence>
<evidence type="ECO:0000256" key="1">
    <source>
        <dbReference type="ARBA" id="ARBA00002918"/>
    </source>
</evidence>
<feature type="domain" description="Radical SAM core" evidence="10">
    <location>
        <begin position="16"/>
        <end position="245"/>
    </location>
</feature>
<comment type="function">
    <text evidence="9">Activation of pyruvate formate-lyase under anaerobic conditions by generation of an organic free radical, using S-adenosylmethionine and reduced flavodoxin as cosubstrates to produce 5'-deoxy-adenosine.</text>
</comment>
<keyword evidence="3 9" id="KW-0004">4Fe-4S</keyword>
<accession>A0A1M6TTC1</accession>
<evidence type="ECO:0000313" key="12">
    <source>
        <dbReference type="Proteomes" id="UP000184130"/>
    </source>
</evidence>
<dbReference type="PANTHER" id="PTHR30352">
    <property type="entry name" value="PYRUVATE FORMATE-LYASE-ACTIVATING ENZYME"/>
    <property type="match status" value="1"/>
</dbReference>
<dbReference type="EC" id="1.97.1.4" evidence="9"/>
<dbReference type="Pfam" id="PF04055">
    <property type="entry name" value="Radical_SAM"/>
    <property type="match status" value="1"/>
</dbReference>
<dbReference type="InterPro" id="IPR007197">
    <property type="entry name" value="rSAM"/>
</dbReference>
<evidence type="ECO:0000256" key="8">
    <source>
        <dbReference type="ARBA" id="ARBA00023014"/>
    </source>
</evidence>
<proteinExistence type="inferred from homology"/>
<evidence type="ECO:0000256" key="5">
    <source>
        <dbReference type="ARBA" id="ARBA00022723"/>
    </source>
</evidence>
<dbReference type="PROSITE" id="PS01087">
    <property type="entry name" value="RADICAL_ACTIVATING"/>
    <property type="match status" value="1"/>
</dbReference>
<dbReference type="InterPro" id="IPR013785">
    <property type="entry name" value="Aldolase_TIM"/>
</dbReference>
<comment type="function">
    <text evidence="1">Activation of pyruvate formate-lyase 1 under anaerobic conditions by generation of an organic free radical, using S-adenosylmethionine and reduced flavodoxin as cosubstrates to produce 5'-deoxy-adenosine.</text>
</comment>
<evidence type="ECO:0000259" key="10">
    <source>
        <dbReference type="PROSITE" id="PS51918"/>
    </source>
</evidence>
<dbReference type="Gene3D" id="3.20.20.70">
    <property type="entry name" value="Aldolase class I"/>
    <property type="match status" value="1"/>
</dbReference>
<evidence type="ECO:0000256" key="4">
    <source>
        <dbReference type="ARBA" id="ARBA00022691"/>
    </source>
</evidence>
<dbReference type="PANTHER" id="PTHR30352:SF5">
    <property type="entry name" value="PYRUVATE FORMATE-LYASE 1-ACTIVATING ENZYME"/>
    <property type="match status" value="1"/>
</dbReference>
<keyword evidence="7 9" id="KW-0408">Iron</keyword>
<comment type="similarity">
    <text evidence="2 9">Belongs to the organic radical-activating enzymes family.</text>
</comment>
<dbReference type="GO" id="GO:0051539">
    <property type="term" value="F:4 iron, 4 sulfur cluster binding"/>
    <property type="evidence" value="ECO:0007669"/>
    <property type="project" value="UniProtKB-UniRule"/>
</dbReference>
<name>A0A1M6TTC1_XYLRU</name>
<dbReference type="GO" id="GO:0046872">
    <property type="term" value="F:metal ion binding"/>
    <property type="evidence" value="ECO:0007669"/>
    <property type="project" value="UniProtKB-UniRule"/>
</dbReference>
<dbReference type="GO" id="GO:0016829">
    <property type="term" value="F:lyase activity"/>
    <property type="evidence" value="ECO:0007669"/>
    <property type="project" value="UniProtKB-KW"/>
</dbReference>
<dbReference type="NCBIfam" id="TIGR02493">
    <property type="entry name" value="PFLA"/>
    <property type="match status" value="1"/>
</dbReference>
<dbReference type="CDD" id="cd01335">
    <property type="entry name" value="Radical_SAM"/>
    <property type="match status" value="1"/>
</dbReference>
<protein>
    <recommendedName>
        <fullName evidence="9">Pyruvate formate-lyase-activating enzyme</fullName>
        <ecNumber evidence="9">1.97.1.4</ecNumber>
    </recommendedName>
</protein>
<keyword evidence="11" id="KW-0456">Lyase</keyword>
<keyword evidence="11" id="KW-0670">Pyruvate</keyword>
<dbReference type="PROSITE" id="PS51918">
    <property type="entry name" value="RADICAL_SAM"/>
    <property type="match status" value="1"/>
</dbReference>
<dbReference type="SUPFAM" id="SSF102114">
    <property type="entry name" value="Radical SAM enzymes"/>
    <property type="match status" value="1"/>
</dbReference>
<keyword evidence="8 9" id="KW-0411">Iron-sulfur</keyword>
<dbReference type="InterPro" id="IPR012839">
    <property type="entry name" value="Organic_radical_activase"/>
</dbReference>
<keyword evidence="5 9" id="KW-0479">Metal-binding</keyword>
<dbReference type="OrthoDB" id="9782387at2"/>
<dbReference type="SFLD" id="SFLDS00029">
    <property type="entry name" value="Radical_SAM"/>
    <property type="match status" value="1"/>
</dbReference>
<organism evidence="11 12">
    <name type="scientific">Xylanibacter ruminicola</name>
    <name type="common">Prevotella ruminicola</name>
    <dbReference type="NCBI Taxonomy" id="839"/>
    <lineage>
        <taxon>Bacteria</taxon>
        <taxon>Pseudomonadati</taxon>
        <taxon>Bacteroidota</taxon>
        <taxon>Bacteroidia</taxon>
        <taxon>Bacteroidales</taxon>
        <taxon>Prevotellaceae</taxon>
        <taxon>Xylanibacter</taxon>
    </lineage>
</organism>
<evidence type="ECO:0000256" key="7">
    <source>
        <dbReference type="ARBA" id="ARBA00023004"/>
    </source>
</evidence>
<sequence>MSRKGYIHSTESFGSVDGPGIRFLIFLQGCQMRCRYCHNPDTWKLGSDACGTTATVEELLDKAERYRSYWGADGGITVSGGEALLQIDFLIDLFEEAHRRGINTCLDTAAQPFTHQEPFFSKFQRLMQSTDLVLLDIKHIDSEKHRWLTGHSNEPILDCARYLSDIEKPVWIRHVLVPGITTDEEQLTRLRQMLDTLRNIQKVEVLPYHTLGTFKWQQLGVPYSLKDVPAPTASQITRAQEILCPK</sequence>
<dbReference type="InterPro" id="IPR034457">
    <property type="entry name" value="Organic_radical-activating"/>
</dbReference>
<dbReference type="GO" id="GO:0043365">
    <property type="term" value="F:[formate-C-acetyltransferase]-activating enzyme activity"/>
    <property type="evidence" value="ECO:0007669"/>
    <property type="project" value="UniProtKB-UniRule"/>
</dbReference>
<evidence type="ECO:0000256" key="2">
    <source>
        <dbReference type="ARBA" id="ARBA00009777"/>
    </source>
</evidence>
<keyword evidence="6 9" id="KW-0560">Oxidoreductase</keyword>
<dbReference type="SFLD" id="SFLDG01066">
    <property type="entry name" value="organic_radical-activating_enz"/>
    <property type="match status" value="1"/>
</dbReference>
<reference evidence="11 12" key="1">
    <citation type="submission" date="2016-11" db="EMBL/GenBank/DDBJ databases">
        <authorList>
            <person name="Jaros S."/>
            <person name="Januszkiewicz K."/>
            <person name="Wedrychowicz H."/>
        </authorList>
    </citation>
    <scope>NUCLEOTIDE SEQUENCE [LARGE SCALE GENOMIC DNA]</scope>
    <source>
        <strain evidence="11 12">KHT3</strain>
    </source>
</reference>
<dbReference type="InterPro" id="IPR012838">
    <property type="entry name" value="PFL1_activating"/>
</dbReference>
<comment type="subcellular location">
    <subcellularLocation>
        <location evidence="9">Cytoplasm</location>
    </subcellularLocation>
</comment>
<comment type="cofactor">
    <cofactor evidence="9">
        <name>[4Fe-4S] cluster</name>
        <dbReference type="ChEBI" id="CHEBI:49883"/>
    </cofactor>
    <text evidence="9">Binds 1 [4Fe-4S] cluster. The cluster is coordinated with 3 cysteines and an exchangeable S-adenosyl-L-methionine.</text>
</comment>
<keyword evidence="9" id="KW-0963">Cytoplasm</keyword>
<dbReference type="Proteomes" id="UP000184130">
    <property type="component" value="Unassembled WGS sequence"/>
</dbReference>
<gene>
    <name evidence="11" type="ORF">SAMN05216463_1072</name>
</gene>